<comment type="caution">
    <text evidence="2">The sequence shown here is derived from an EMBL/GenBank/DDBJ whole genome shotgun (WGS) entry which is preliminary data.</text>
</comment>
<proteinExistence type="predicted"/>
<name>A0A3E2NXD5_9SPHI</name>
<evidence type="ECO:0000313" key="3">
    <source>
        <dbReference type="Proteomes" id="UP000260823"/>
    </source>
</evidence>
<dbReference type="Pfam" id="PF08818">
    <property type="entry name" value="DUF1801"/>
    <property type="match status" value="1"/>
</dbReference>
<dbReference type="EMBL" id="QWDE01000001">
    <property type="protein sequence ID" value="RFZ85684.1"/>
    <property type="molecule type" value="Genomic_DNA"/>
</dbReference>
<evidence type="ECO:0000259" key="1">
    <source>
        <dbReference type="Pfam" id="PF08818"/>
    </source>
</evidence>
<dbReference type="AlphaFoldDB" id="A0A3E2NXD5"/>
<dbReference type="InterPro" id="IPR014922">
    <property type="entry name" value="YdhG-like"/>
</dbReference>
<gene>
    <name evidence="2" type="ORF">DYU05_08830</name>
</gene>
<dbReference type="Proteomes" id="UP000260823">
    <property type="component" value="Unassembled WGS sequence"/>
</dbReference>
<protein>
    <submittedName>
        <fullName evidence="2">DUF1801 domain-containing protein</fullName>
    </submittedName>
</protein>
<dbReference type="OrthoDB" id="5951444at2"/>
<reference evidence="2 3" key="1">
    <citation type="submission" date="2018-08" db="EMBL/GenBank/DDBJ databases">
        <title>Mucilaginibacter terrae sp. nov., isolated from manganese diggings.</title>
        <authorList>
            <person name="Huang Y."/>
            <person name="Zhou Z."/>
        </authorList>
    </citation>
    <scope>NUCLEOTIDE SEQUENCE [LARGE SCALE GENOMIC DNA]</scope>
    <source>
        <strain evidence="2 3">ZH6</strain>
    </source>
</reference>
<organism evidence="2 3">
    <name type="scientific">Mucilaginibacter terrenus</name>
    <dbReference type="NCBI Taxonomy" id="2482727"/>
    <lineage>
        <taxon>Bacteria</taxon>
        <taxon>Pseudomonadati</taxon>
        <taxon>Bacteroidota</taxon>
        <taxon>Sphingobacteriia</taxon>
        <taxon>Sphingobacteriales</taxon>
        <taxon>Sphingobacteriaceae</taxon>
        <taxon>Mucilaginibacter</taxon>
    </lineage>
</organism>
<dbReference type="RefSeq" id="WP_117382581.1">
    <property type="nucleotide sequence ID" value="NZ_QWDE01000001.1"/>
</dbReference>
<feature type="domain" description="YdhG-like" evidence="1">
    <location>
        <begin position="26"/>
        <end position="127"/>
    </location>
</feature>
<keyword evidence="3" id="KW-1185">Reference proteome</keyword>
<sequence length="140" mass="15466">MYKLKTQLTNAALNGFLDTIANDAVRQDCLDIAEMIQVATGHPAAMWGTTIVGFGTYKYKYASGHEGEMCQVGFSPRKANISLYLHLGCITDNLLLNKLGKYKVGKGCLYIKKLADVDVEVFKNIIALSVKHVRETYSLS</sequence>
<accession>A0A3E2NXD5</accession>
<evidence type="ECO:0000313" key="2">
    <source>
        <dbReference type="EMBL" id="RFZ85684.1"/>
    </source>
</evidence>
<dbReference type="SUPFAM" id="SSF159888">
    <property type="entry name" value="YdhG-like"/>
    <property type="match status" value="1"/>
</dbReference>